<proteinExistence type="predicted"/>
<evidence type="ECO:0000256" key="1">
    <source>
        <dbReference type="SAM" id="MobiDB-lite"/>
    </source>
</evidence>
<reference evidence="2 3" key="1">
    <citation type="submission" date="2024-05" db="EMBL/GenBank/DDBJ databases">
        <title>Genome sequencing and assembly of Indian major carp, Cirrhinus mrigala (Hamilton, 1822).</title>
        <authorList>
            <person name="Mohindra V."/>
            <person name="Chowdhury L.M."/>
            <person name="Lal K."/>
            <person name="Jena J.K."/>
        </authorList>
    </citation>
    <scope>NUCLEOTIDE SEQUENCE [LARGE SCALE GENOMIC DNA]</scope>
    <source>
        <strain evidence="2">CM1030</strain>
        <tissue evidence="2">Blood</tissue>
    </source>
</reference>
<dbReference type="EMBL" id="JAMKFB020000001">
    <property type="protein sequence ID" value="KAL0204208.1"/>
    <property type="molecule type" value="Genomic_DNA"/>
</dbReference>
<feature type="compositionally biased region" description="Pro residues" evidence="1">
    <location>
        <begin position="44"/>
        <end position="57"/>
    </location>
</feature>
<accession>A0ABD0S0L9</accession>
<sequence length="115" mass="12439">SADDHAGDGYGDQSSVQSTDVSAHQPPNQPSTLSLQHIAAQPVPRHPSQPLRKPPTQPLCSTSPVHVRKLPGDPPTDPPHHLNQHHPQQLRGATGAPEEEEQPPNTTATERHDHK</sequence>
<keyword evidence="3" id="KW-1185">Reference proteome</keyword>
<gene>
    <name evidence="2" type="ORF">M9458_002226</name>
</gene>
<organism evidence="2 3">
    <name type="scientific">Cirrhinus mrigala</name>
    <name type="common">Mrigala</name>
    <dbReference type="NCBI Taxonomy" id="683832"/>
    <lineage>
        <taxon>Eukaryota</taxon>
        <taxon>Metazoa</taxon>
        <taxon>Chordata</taxon>
        <taxon>Craniata</taxon>
        <taxon>Vertebrata</taxon>
        <taxon>Euteleostomi</taxon>
        <taxon>Actinopterygii</taxon>
        <taxon>Neopterygii</taxon>
        <taxon>Teleostei</taxon>
        <taxon>Ostariophysi</taxon>
        <taxon>Cypriniformes</taxon>
        <taxon>Cyprinidae</taxon>
        <taxon>Labeoninae</taxon>
        <taxon>Labeonini</taxon>
        <taxon>Cirrhinus</taxon>
    </lineage>
</organism>
<feature type="non-terminal residue" evidence="2">
    <location>
        <position position="115"/>
    </location>
</feature>
<protein>
    <submittedName>
        <fullName evidence="2">Uncharacterized protein</fullName>
    </submittedName>
</protein>
<dbReference type="Proteomes" id="UP001529510">
    <property type="component" value="Unassembled WGS sequence"/>
</dbReference>
<feature type="region of interest" description="Disordered" evidence="1">
    <location>
        <begin position="1"/>
        <end position="115"/>
    </location>
</feature>
<dbReference type="AlphaFoldDB" id="A0ABD0S0L9"/>
<feature type="compositionally biased region" description="Polar residues" evidence="1">
    <location>
        <begin position="12"/>
        <end position="35"/>
    </location>
</feature>
<evidence type="ECO:0000313" key="3">
    <source>
        <dbReference type="Proteomes" id="UP001529510"/>
    </source>
</evidence>
<name>A0ABD0S0L9_CIRMR</name>
<evidence type="ECO:0000313" key="2">
    <source>
        <dbReference type="EMBL" id="KAL0204208.1"/>
    </source>
</evidence>
<feature type="non-terminal residue" evidence="2">
    <location>
        <position position="1"/>
    </location>
</feature>
<comment type="caution">
    <text evidence="2">The sequence shown here is derived from an EMBL/GenBank/DDBJ whole genome shotgun (WGS) entry which is preliminary data.</text>
</comment>